<gene>
    <name evidence="2" type="ORF">QJ048_02105</name>
</gene>
<keyword evidence="3" id="KW-1185">Reference proteome</keyword>
<accession>A0ABT6R7K6</accession>
<keyword evidence="1" id="KW-0732">Signal</keyword>
<sequence>MPKVQGYINIVLLAVCIMAYCSAQAQYTLRIVPVDQDENVIKSLRLQENFASRQLCMEYVNQIPEKLQEKGYTAVSIDSLHFDSTFASIHLFLGERYQLAYVDITSVDTKMMDQIGWNSKLYFNKPLNITQLQQLEQRILDYFENNGHPFAKVQLDSVGYEESKFYASLKVDKGPLYKIDSIRVYGTAKISSNFLQRYLGIPNGSPYSKTTLQKISTRLRELPFLEEEKAWDMTMVSAGAVVNLYLKQKRASQINVLVGLLPGSDQNDNKMLVTGEANINLRNSLGSGETIGLNWQQLQVKSPRLNLVYQQPFILKSPFGLNLGFDLLKKDSSYININFVAGVQYALSASQTGKVFFQSFRTNLLDLDTNAIKENKTLPNEIDETINNLGVDYELFRTNYRFNPRKGNELHILATAGTRTIRKNNSIVKLNDPGFSYESLYDTVKLNTYQFKIKVDAAHFFPIQNNATIKVGANIGWLQSPSIYRNELFQIGGYKLLRGFDEESIYASQYTVGTVEYRFLIGQNSYLFSFVDGAWVANKSIYTNTTNTFIGAGLGLAFETNAGLFNISFAAGKRNDLKFNARQSKIHLGYVTYF</sequence>
<organism evidence="2 3">
    <name type="scientific">Pinibacter soli</name>
    <dbReference type="NCBI Taxonomy" id="3044211"/>
    <lineage>
        <taxon>Bacteria</taxon>
        <taxon>Pseudomonadati</taxon>
        <taxon>Bacteroidota</taxon>
        <taxon>Chitinophagia</taxon>
        <taxon>Chitinophagales</taxon>
        <taxon>Chitinophagaceae</taxon>
        <taxon>Pinibacter</taxon>
    </lineage>
</organism>
<dbReference type="EMBL" id="JASBRG010000001">
    <property type="protein sequence ID" value="MDI3318544.1"/>
    <property type="molecule type" value="Genomic_DNA"/>
</dbReference>
<name>A0ABT6R7K6_9BACT</name>
<reference evidence="2 3" key="1">
    <citation type="submission" date="2023-05" db="EMBL/GenBank/DDBJ databases">
        <title>Genome sequence of Pinibacter sp. MAH-24.</title>
        <authorList>
            <person name="Huq M.A."/>
        </authorList>
    </citation>
    <scope>NUCLEOTIDE SEQUENCE [LARGE SCALE GENOMIC DNA]</scope>
    <source>
        <strain evidence="2 3">MAH-24</strain>
    </source>
</reference>
<protein>
    <submittedName>
        <fullName evidence="2">BamA/TamA family outer membrane protein</fullName>
    </submittedName>
</protein>
<proteinExistence type="predicted"/>
<evidence type="ECO:0000256" key="1">
    <source>
        <dbReference type="SAM" id="SignalP"/>
    </source>
</evidence>
<dbReference type="Gene3D" id="2.40.160.50">
    <property type="entry name" value="membrane protein fhac: a member of the omp85/tpsb transporter family"/>
    <property type="match status" value="1"/>
</dbReference>
<dbReference type="RefSeq" id="WP_282332675.1">
    <property type="nucleotide sequence ID" value="NZ_JASBRG010000001.1"/>
</dbReference>
<evidence type="ECO:0000313" key="3">
    <source>
        <dbReference type="Proteomes" id="UP001226434"/>
    </source>
</evidence>
<dbReference type="Proteomes" id="UP001226434">
    <property type="component" value="Unassembled WGS sequence"/>
</dbReference>
<feature type="signal peptide" evidence="1">
    <location>
        <begin position="1"/>
        <end position="25"/>
    </location>
</feature>
<feature type="chain" id="PRO_5047020310" evidence="1">
    <location>
        <begin position="26"/>
        <end position="594"/>
    </location>
</feature>
<comment type="caution">
    <text evidence="2">The sequence shown here is derived from an EMBL/GenBank/DDBJ whole genome shotgun (WGS) entry which is preliminary data.</text>
</comment>
<evidence type="ECO:0000313" key="2">
    <source>
        <dbReference type="EMBL" id="MDI3318544.1"/>
    </source>
</evidence>